<keyword evidence="2" id="KW-0805">Transcription regulation</keyword>
<keyword evidence="10" id="KW-1185">Reference proteome</keyword>
<organism evidence="10">
    <name type="scientific">Selaginella moellendorffii</name>
    <name type="common">Spikemoss</name>
    <dbReference type="NCBI Taxonomy" id="88036"/>
    <lineage>
        <taxon>Eukaryota</taxon>
        <taxon>Viridiplantae</taxon>
        <taxon>Streptophyta</taxon>
        <taxon>Embryophyta</taxon>
        <taxon>Tracheophyta</taxon>
        <taxon>Lycopodiopsida</taxon>
        <taxon>Selaginellales</taxon>
        <taxon>Selaginellaceae</taxon>
        <taxon>Selaginella</taxon>
    </lineage>
</organism>
<evidence type="ECO:0000259" key="8">
    <source>
        <dbReference type="PROSITE" id="PS51294"/>
    </source>
</evidence>
<accession>D8QU17</accession>
<comment type="subcellular location">
    <subcellularLocation>
        <location evidence="1">Nucleus</location>
    </subcellularLocation>
</comment>
<keyword evidence="3" id="KW-0238">DNA-binding</keyword>
<dbReference type="Gramene" id="EFJ35791">
    <property type="protein sequence ID" value="EFJ35791"/>
    <property type="gene ID" value="SELMODRAFT_78481"/>
</dbReference>
<evidence type="ECO:0000256" key="2">
    <source>
        <dbReference type="ARBA" id="ARBA00023015"/>
    </source>
</evidence>
<dbReference type="CDD" id="cd00167">
    <property type="entry name" value="SANT"/>
    <property type="match status" value="1"/>
</dbReference>
<dbReference type="Pfam" id="PF00249">
    <property type="entry name" value="Myb_DNA-binding"/>
    <property type="match status" value="1"/>
</dbReference>
<name>D8QU17_SELML</name>
<dbReference type="GO" id="GO:0003677">
    <property type="term" value="F:DNA binding"/>
    <property type="evidence" value="ECO:0007669"/>
    <property type="project" value="UniProtKB-KW"/>
</dbReference>
<dbReference type="Proteomes" id="UP000001514">
    <property type="component" value="Unassembled WGS sequence"/>
</dbReference>
<feature type="domain" description="SANT" evidence="7">
    <location>
        <begin position="10"/>
        <end position="61"/>
    </location>
</feature>
<dbReference type="PROSITE" id="PS51293">
    <property type="entry name" value="SANT"/>
    <property type="match status" value="1"/>
</dbReference>
<dbReference type="STRING" id="88036.D8QU17"/>
<evidence type="ECO:0000256" key="4">
    <source>
        <dbReference type="ARBA" id="ARBA00023163"/>
    </source>
</evidence>
<dbReference type="InterPro" id="IPR001005">
    <property type="entry name" value="SANT/Myb"/>
</dbReference>
<dbReference type="EMBL" id="GL377567">
    <property type="protein sequence ID" value="EFJ35791.1"/>
    <property type="molecule type" value="Genomic_DNA"/>
</dbReference>
<dbReference type="KEGG" id="smo:SELMODRAFT_78481"/>
<evidence type="ECO:0000259" key="6">
    <source>
        <dbReference type="PROSITE" id="PS50090"/>
    </source>
</evidence>
<dbReference type="FunFam" id="1.10.10.60:FF:000023">
    <property type="entry name" value="protein REVEILLE 6 isoform X1"/>
    <property type="match status" value="1"/>
</dbReference>
<dbReference type="SMART" id="SM00717">
    <property type="entry name" value="SANT"/>
    <property type="match status" value="1"/>
</dbReference>
<dbReference type="PROSITE" id="PS50090">
    <property type="entry name" value="MYB_LIKE"/>
    <property type="match status" value="1"/>
</dbReference>
<dbReference type="PANTHER" id="PTHR12802">
    <property type="entry name" value="SWI/SNF COMPLEX-RELATED"/>
    <property type="match status" value="1"/>
</dbReference>
<evidence type="ECO:0000259" key="7">
    <source>
        <dbReference type="PROSITE" id="PS51293"/>
    </source>
</evidence>
<dbReference type="InParanoid" id="D8QU17"/>
<evidence type="ECO:0000313" key="9">
    <source>
        <dbReference type="EMBL" id="EFJ35791.1"/>
    </source>
</evidence>
<dbReference type="OMA" id="YKRDWAR"/>
<evidence type="ECO:0000256" key="5">
    <source>
        <dbReference type="ARBA" id="ARBA00023242"/>
    </source>
</evidence>
<dbReference type="OrthoDB" id="118550at2759"/>
<dbReference type="InterPro" id="IPR017930">
    <property type="entry name" value="Myb_dom"/>
</dbReference>
<dbReference type="InterPro" id="IPR009057">
    <property type="entry name" value="Homeodomain-like_sf"/>
</dbReference>
<dbReference type="GO" id="GO:0005634">
    <property type="term" value="C:nucleus"/>
    <property type="evidence" value="ECO:0007669"/>
    <property type="project" value="UniProtKB-SubCell"/>
</dbReference>
<dbReference type="PROSITE" id="PS51294">
    <property type="entry name" value="HTH_MYB"/>
    <property type="match status" value="1"/>
</dbReference>
<dbReference type="Gene3D" id="1.10.10.60">
    <property type="entry name" value="Homeodomain-like"/>
    <property type="match status" value="1"/>
</dbReference>
<proteinExistence type="predicted"/>
<dbReference type="PANTHER" id="PTHR12802:SF155">
    <property type="entry name" value="DEUBIQUITINASE MYSM1"/>
    <property type="match status" value="1"/>
</dbReference>
<evidence type="ECO:0000256" key="3">
    <source>
        <dbReference type="ARBA" id="ARBA00023125"/>
    </source>
</evidence>
<dbReference type="AlphaFoldDB" id="D8QU17"/>
<keyword evidence="4" id="KW-0804">Transcription</keyword>
<protein>
    <submittedName>
        <fullName evidence="9">Uncharacterized protein</fullName>
    </submittedName>
</protein>
<dbReference type="NCBIfam" id="TIGR01557">
    <property type="entry name" value="myb_SHAQKYF"/>
    <property type="match status" value="1"/>
</dbReference>
<reference evidence="9 10" key="1">
    <citation type="journal article" date="2011" name="Science">
        <title>The Selaginella genome identifies genetic changes associated with the evolution of vascular plants.</title>
        <authorList>
            <person name="Banks J.A."/>
            <person name="Nishiyama T."/>
            <person name="Hasebe M."/>
            <person name="Bowman J.L."/>
            <person name="Gribskov M."/>
            <person name="dePamphilis C."/>
            <person name="Albert V.A."/>
            <person name="Aono N."/>
            <person name="Aoyama T."/>
            <person name="Ambrose B.A."/>
            <person name="Ashton N.W."/>
            <person name="Axtell M.J."/>
            <person name="Barker E."/>
            <person name="Barker M.S."/>
            <person name="Bennetzen J.L."/>
            <person name="Bonawitz N.D."/>
            <person name="Chapple C."/>
            <person name="Cheng C."/>
            <person name="Correa L.G."/>
            <person name="Dacre M."/>
            <person name="DeBarry J."/>
            <person name="Dreyer I."/>
            <person name="Elias M."/>
            <person name="Engstrom E.M."/>
            <person name="Estelle M."/>
            <person name="Feng L."/>
            <person name="Finet C."/>
            <person name="Floyd S.K."/>
            <person name="Frommer W.B."/>
            <person name="Fujita T."/>
            <person name="Gramzow L."/>
            <person name="Gutensohn M."/>
            <person name="Harholt J."/>
            <person name="Hattori M."/>
            <person name="Heyl A."/>
            <person name="Hirai T."/>
            <person name="Hiwatashi Y."/>
            <person name="Ishikawa M."/>
            <person name="Iwata M."/>
            <person name="Karol K.G."/>
            <person name="Koehler B."/>
            <person name="Kolukisaoglu U."/>
            <person name="Kubo M."/>
            <person name="Kurata T."/>
            <person name="Lalonde S."/>
            <person name="Li K."/>
            <person name="Li Y."/>
            <person name="Litt A."/>
            <person name="Lyons E."/>
            <person name="Manning G."/>
            <person name="Maruyama T."/>
            <person name="Michael T.P."/>
            <person name="Mikami K."/>
            <person name="Miyazaki S."/>
            <person name="Morinaga S."/>
            <person name="Murata T."/>
            <person name="Mueller-Roeber B."/>
            <person name="Nelson D.R."/>
            <person name="Obara M."/>
            <person name="Oguri Y."/>
            <person name="Olmstead R.G."/>
            <person name="Onodera N."/>
            <person name="Petersen B.L."/>
            <person name="Pils B."/>
            <person name="Prigge M."/>
            <person name="Rensing S.A."/>
            <person name="Riano-Pachon D.M."/>
            <person name="Roberts A.W."/>
            <person name="Sato Y."/>
            <person name="Scheller H.V."/>
            <person name="Schulz B."/>
            <person name="Schulz C."/>
            <person name="Shakirov E.V."/>
            <person name="Shibagaki N."/>
            <person name="Shinohara N."/>
            <person name="Shippen D.E."/>
            <person name="Soerensen I."/>
            <person name="Sotooka R."/>
            <person name="Sugimoto N."/>
            <person name="Sugita M."/>
            <person name="Sumikawa N."/>
            <person name="Tanurdzic M."/>
            <person name="Theissen G."/>
            <person name="Ulvskov P."/>
            <person name="Wakazuki S."/>
            <person name="Weng J.K."/>
            <person name="Willats W.W."/>
            <person name="Wipf D."/>
            <person name="Wolf P.G."/>
            <person name="Yang L."/>
            <person name="Zimmer A.D."/>
            <person name="Zhu Q."/>
            <person name="Mitros T."/>
            <person name="Hellsten U."/>
            <person name="Loque D."/>
            <person name="Otillar R."/>
            <person name="Salamov A."/>
            <person name="Schmutz J."/>
            <person name="Shapiro H."/>
            <person name="Lindquist E."/>
            <person name="Lucas S."/>
            <person name="Rokhsar D."/>
            <person name="Grigoriev I.V."/>
        </authorList>
    </citation>
    <scope>NUCLEOTIDE SEQUENCE [LARGE SCALE GENOMIC DNA]</scope>
</reference>
<feature type="domain" description="Myb-like" evidence="6">
    <location>
        <begin position="7"/>
        <end position="57"/>
    </location>
</feature>
<keyword evidence="5" id="KW-0539">Nucleus</keyword>
<dbReference type="InterPro" id="IPR006447">
    <property type="entry name" value="Myb_dom_plants"/>
</dbReference>
<dbReference type="HOGENOM" id="CLU_169280_0_0_1"/>
<dbReference type="eggNOG" id="KOG0724">
    <property type="taxonomic scope" value="Eukaryota"/>
</dbReference>
<evidence type="ECO:0000256" key="1">
    <source>
        <dbReference type="ARBA" id="ARBA00004123"/>
    </source>
</evidence>
<dbReference type="InterPro" id="IPR017884">
    <property type="entry name" value="SANT_dom"/>
</dbReference>
<evidence type="ECO:0000313" key="10">
    <source>
        <dbReference type="Proteomes" id="UP000001514"/>
    </source>
</evidence>
<dbReference type="GO" id="GO:0010468">
    <property type="term" value="P:regulation of gene expression"/>
    <property type="evidence" value="ECO:0007669"/>
    <property type="project" value="UniProtKB-ARBA"/>
</dbReference>
<dbReference type="SUPFAM" id="SSF46689">
    <property type="entry name" value="Homeodomain-like"/>
    <property type="match status" value="1"/>
</dbReference>
<feature type="domain" description="HTH myb-type" evidence="8">
    <location>
        <begin position="7"/>
        <end position="61"/>
    </location>
</feature>
<gene>
    <name evidence="9" type="ORF">SELMODRAFT_78481</name>
</gene>
<sequence>QVRKPYTITKQRERWTEEEHIKFVEALQLFGRGWRKIEEHIGTKTAVQIRSHAQKFFSKVCFTAFCGK</sequence>
<feature type="non-terminal residue" evidence="9">
    <location>
        <position position="1"/>
    </location>
</feature>